<reference evidence="2" key="1">
    <citation type="journal article" date="2024" name="Proc. Natl. Acad. Sci. U.S.A.">
        <title>Extraordinary preservation of gene collinearity over three hundred million years revealed in homosporous lycophytes.</title>
        <authorList>
            <person name="Li C."/>
            <person name="Wickell D."/>
            <person name="Kuo L.Y."/>
            <person name="Chen X."/>
            <person name="Nie B."/>
            <person name="Liao X."/>
            <person name="Peng D."/>
            <person name="Ji J."/>
            <person name="Jenkins J."/>
            <person name="Williams M."/>
            <person name="Shu S."/>
            <person name="Plott C."/>
            <person name="Barry K."/>
            <person name="Rajasekar S."/>
            <person name="Grimwood J."/>
            <person name="Han X."/>
            <person name="Sun S."/>
            <person name="Hou Z."/>
            <person name="He W."/>
            <person name="Dai G."/>
            <person name="Sun C."/>
            <person name="Schmutz J."/>
            <person name="Leebens-Mack J.H."/>
            <person name="Li F.W."/>
            <person name="Wang L."/>
        </authorList>
    </citation>
    <scope>NUCLEOTIDE SEQUENCE [LARGE SCALE GENOMIC DNA]</scope>
    <source>
        <strain evidence="2">cv. PW_Plant_1</strain>
    </source>
</reference>
<protein>
    <submittedName>
        <fullName evidence="1">Uncharacterized protein</fullName>
    </submittedName>
</protein>
<dbReference type="EMBL" id="CM055099">
    <property type="protein sequence ID" value="KAJ7547250.1"/>
    <property type="molecule type" value="Genomic_DNA"/>
</dbReference>
<organism evidence="1 2">
    <name type="scientific">Diphasiastrum complanatum</name>
    <name type="common">Issler's clubmoss</name>
    <name type="synonym">Lycopodium complanatum</name>
    <dbReference type="NCBI Taxonomy" id="34168"/>
    <lineage>
        <taxon>Eukaryota</taxon>
        <taxon>Viridiplantae</taxon>
        <taxon>Streptophyta</taxon>
        <taxon>Embryophyta</taxon>
        <taxon>Tracheophyta</taxon>
        <taxon>Lycopodiopsida</taxon>
        <taxon>Lycopodiales</taxon>
        <taxon>Lycopodiaceae</taxon>
        <taxon>Lycopodioideae</taxon>
        <taxon>Diphasiastrum</taxon>
    </lineage>
</organism>
<evidence type="ECO:0000313" key="2">
    <source>
        <dbReference type="Proteomes" id="UP001162992"/>
    </source>
</evidence>
<gene>
    <name evidence="1" type="ORF">O6H91_08G077200</name>
</gene>
<keyword evidence="2" id="KW-1185">Reference proteome</keyword>
<sequence>MAITTIKLRVEKKLHSMSLLSLLRRKRHRKTASKPNLFAESNFDRPNLKTKSKSIDHEEVATPINDSSASCLTSDDWSHVRPHALHQSACPVVSSKTICKENPRGKDIVDSCQDCMEQRISALCLLISFNTILLILISKLSYGWKRFLEIAFSATLSIKKALADILFVILDLSFGLFVIMLYSRELSVRPLALALDELKLLSTYFFASS</sequence>
<evidence type="ECO:0000313" key="1">
    <source>
        <dbReference type="EMBL" id="KAJ7547250.1"/>
    </source>
</evidence>
<accession>A0ACC2CZC4</accession>
<dbReference type="Proteomes" id="UP001162992">
    <property type="component" value="Chromosome 8"/>
</dbReference>
<proteinExistence type="predicted"/>
<name>A0ACC2CZC4_DIPCM</name>
<comment type="caution">
    <text evidence="1">The sequence shown here is derived from an EMBL/GenBank/DDBJ whole genome shotgun (WGS) entry which is preliminary data.</text>
</comment>